<dbReference type="InterPro" id="IPR036397">
    <property type="entry name" value="RNaseH_sf"/>
</dbReference>
<dbReference type="SUPFAM" id="SSF53098">
    <property type="entry name" value="Ribonuclease H-like"/>
    <property type="match status" value="1"/>
</dbReference>
<feature type="non-terminal residue" evidence="2">
    <location>
        <position position="105"/>
    </location>
</feature>
<comment type="caution">
    <text evidence="2">The sequence shown here is derived from an EMBL/GenBank/DDBJ whole genome shotgun (WGS) entry which is preliminary data.</text>
</comment>
<protein>
    <recommendedName>
        <fullName evidence="1">Integrase catalytic domain-containing protein</fullName>
    </recommendedName>
</protein>
<dbReference type="GO" id="GO:0003676">
    <property type="term" value="F:nucleic acid binding"/>
    <property type="evidence" value="ECO:0007669"/>
    <property type="project" value="InterPro"/>
</dbReference>
<sequence>MFSTVELKNPLESPPSSLQVRHFLGQSIARTGRSPKYIICDKGPQFWNDAFKEWCRHKRISPRFGAVGQHGSIAVVERFILTLKDGYTRLTLIPPRKDVFRKELG</sequence>
<accession>A0A0F8Y2A9</accession>
<evidence type="ECO:0000259" key="1">
    <source>
        <dbReference type="PROSITE" id="PS50994"/>
    </source>
</evidence>
<dbReference type="GO" id="GO:0015074">
    <property type="term" value="P:DNA integration"/>
    <property type="evidence" value="ECO:0007669"/>
    <property type="project" value="InterPro"/>
</dbReference>
<organism evidence="2">
    <name type="scientific">marine sediment metagenome</name>
    <dbReference type="NCBI Taxonomy" id="412755"/>
    <lineage>
        <taxon>unclassified sequences</taxon>
        <taxon>metagenomes</taxon>
        <taxon>ecological metagenomes</taxon>
    </lineage>
</organism>
<dbReference type="Gene3D" id="3.30.420.10">
    <property type="entry name" value="Ribonuclease H-like superfamily/Ribonuclease H"/>
    <property type="match status" value="1"/>
</dbReference>
<reference evidence="2" key="1">
    <citation type="journal article" date="2015" name="Nature">
        <title>Complex archaea that bridge the gap between prokaryotes and eukaryotes.</title>
        <authorList>
            <person name="Spang A."/>
            <person name="Saw J.H."/>
            <person name="Jorgensen S.L."/>
            <person name="Zaremba-Niedzwiedzka K."/>
            <person name="Martijn J."/>
            <person name="Lind A.E."/>
            <person name="van Eijk R."/>
            <person name="Schleper C."/>
            <person name="Guy L."/>
            <person name="Ettema T.J."/>
        </authorList>
    </citation>
    <scope>NUCLEOTIDE SEQUENCE</scope>
</reference>
<evidence type="ECO:0000313" key="2">
    <source>
        <dbReference type="EMBL" id="KKK67700.1"/>
    </source>
</evidence>
<dbReference type="PROSITE" id="PS50994">
    <property type="entry name" value="INTEGRASE"/>
    <property type="match status" value="1"/>
</dbReference>
<dbReference type="InterPro" id="IPR012337">
    <property type="entry name" value="RNaseH-like_sf"/>
</dbReference>
<proteinExistence type="predicted"/>
<gene>
    <name evidence="2" type="ORF">LCGC14_2951470</name>
</gene>
<dbReference type="EMBL" id="LAZR01059482">
    <property type="protein sequence ID" value="KKK67700.1"/>
    <property type="molecule type" value="Genomic_DNA"/>
</dbReference>
<dbReference type="AlphaFoldDB" id="A0A0F8Y2A9"/>
<dbReference type="InterPro" id="IPR001584">
    <property type="entry name" value="Integrase_cat-core"/>
</dbReference>
<feature type="domain" description="Integrase catalytic" evidence="1">
    <location>
        <begin position="1"/>
        <end position="105"/>
    </location>
</feature>
<name>A0A0F8Y2A9_9ZZZZ</name>